<proteinExistence type="predicted"/>
<evidence type="ECO:0000313" key="4">
    <source>
        <dbReference type="Proteomes" id="UP000228750"/>
    </source>
</evidence>
<comment type="caution">
    <text evidence="3">The sequence shown here is derived from an EMBL/GenBank/DDBJ whole genome shotgun (WGS) entry which is preliminary data.</text>
</comment>
<dbReference type="GO" id="GO:0015979">
    <property type="term" value="P:photosynthesis"/>
    <property type="evidence" value="ECO:0007669"/>
    <property type="project" value="InterPro"/>
</dbReference>
<keyword evidence="1" id="KW-0732">Signal</keyword>
<dbReference type="Gene3D" id="3.40.1000.10">
    <property type="entry name" value="Mog1/PsbP, alpha/beta/alpha sandwich"/>
    <property type="match status" value="1"/>
</dbReference>
<dbReference type="EMBL" id="PFPJ01000086">
    <property type="protein sequence ID" value="PIZ92424.1"/>
    <property type="molecule type" value="Genomic_DNA"/>
</dbReference>
<feature type="domain" description="PsbP C-terminal" evidence="2">
    <location>
        <begin position="48"/>
        <end position="196"/>
    </location>
</feature>
<feature type="signal peptide" evidence="1">
    <location>
        <begin position="1"/>
        <end position="27"/>
    </location>
</feature>
<feature type="chain" id="PRO_5014895845" description="PsbP C-terminal domain-containing protein" evidence="1">
    <location>
        <begin position="28"/>
        <end position="201"/>
    </location>
</feature>
<dbReference type="Proteomes" id="UP000228750">
    <property type="component" value="Unassembled WGS sequence"/>
</dbReference>
<organism evidence="3 4">
    <name type="scientific">Candidatus Magasanikbacteria bacterium CG_4_10_14_0_2_um_filter_41_10</name>
    <dbReference type="NCBI Taxonomy" id="1974638"/>
    <lineage>
        <taxon>Bacteria</taxon>
        <taxon>Candidatus Magasanikiibacteriota</taxon>
    </lineage>
</organism>
<dbReference type="GO" id="GO:0019898">
    <property type="term" value="C:extrinsic component of membrane"/>
    <property type="evidence" value="ECO:0007669"/>
    <property type="project" value="InterPro"/>
</dbReference>
<accession>A0A2M7V1Z2</accession>
<dbReference type="Pfam" id="PF01789">
    <property type="entry name" value="PsbP"/>
    <property type="match status" value="1"/>
</dbReference>
<dbReference type="InterPro" id="IPR002683">
    <property type="entry name" value="PsbP_C"/>
</dbReference>
<evidence type="ECO:0000256" key="1">
    <source>
        <dbReference type="SAM" id="SignalP"/>
    </source>
</evidence>
<evidence type="ECO:0000259" key="2">
    <source>
        <dbReference type="Pfam" id="PF01789"/>
    </source>
</evidence>
<dbReference type="PROSITE" id="PS51257">
    <property type="entry name" value="PROKAR_LIPOPROTEIN"/>
    <property type="match status" value="1"/>
</dbReference>
<protein>
    <recommendedName>
        <fullName evidence="2">PsbP C-terminal domain-containing protein</fullName>
    </recommendedName>
</protein>
<gene>
    <name evidence="3" type="ORF">COX82_04865</name>
</gene>
<evidence type="ECO:0000313" key="3">
    <source>
        <dbReference type="EMBL" id="PIZ92424.1"/>
    </source>
</evidence>
<reference evidence="4" key="1">
    <citation type="submission" date="2017-09" db="EMBL/GenBank/DDBJ databases">
        <title>Depth-based differentiation of microbial function through sediment-hosted aquifers and enrichment of novel symbionts in the deep terrestrial subsurface.</title>
        <authorList>
            <person name="Probst A.J."/>
            <person name="Ladd B."/>
            <person name="Jarett J.K."/>
            <person name="Geller-Mcgrath D.E."/>
            <person name="Sieber C.M.K."/>
            <person name="Emerson J.B."/>
            <person name="Anantharaman K."/>
            <person name="Thomas B.C."/>
            <person name="Malmstrom R."/>
            <person name="Stieglmeier M."/>
            <person name="Klingl A."/>
            <person name="Woyke T."/>
            <person name="Ryan C.M."/>
            <person name="Banfield J.F."/>
        </authorList>
    </citation>
    <scope>NUCLEOTIDE SEQUENCE [LARGE SCALE GENOMIC DNA]</scope>
</reference>
<dbReference type="GO" id="GO:0009654">
    <property type="term" value="C:photosystem II oxygen evolving complex"/>
    <property type="evidence" value="ECO:0007669"/>
    <property type="project" value="InterPro"/>
</dbReference>
<dbReference type="AlphaFoldDB" id="A0A2M7V1Z2"/>
<name>A0A2M7V1Z2_9BACT</name>
<sequence>MDTKKSLGAVALALALIGAGCSTPANAPSSGADTASTPNNVSDVQPMKYKDFKAGITLYYPGDWKEQAQASGNGVVFLAKADAEGFHDSVGFATQDLSKFPPITIDQYTGIIKDDTTKRLKNANILSTETLTIGGKDAGVMTYTAEYPEQPDKPMKVRNTYVMNDKTMYILTYTATVDSFDTYLPQAKAIEASFTFDAPME</sequence>
<dbReference type="GO" id="GO:0005509">
    <property type="term" value="F:calcium ion binding"/>
    <property type="evidence" value="ECO:0007669"/>
    <property type="project" value="InterPro"/>
</dbReference>